<evidence type="ECO:0000256" key="2">
    <source>
        <dbReference type="ARBA" id="ARBA00022448"/>
    </source>
</evidence>
<dbReference type="SMART" id="SM00382">
    <property type="entry name" value="AAA"/>
    <property type="match status" value="1"/>
</dbReference>
<dbReference type="GO" id="GO:0015807">
    <property type="term" value="P:L-amino acid transport"/>
    <property type="evidence" value="ECO:0007669"/>
    <property type="project" value="TreeGrafter"/>
</dbReference>
<dbReference type="GO" id="GO:0016887">
    <property type="term" value="F:ATP hydrolysis activity"/>
    <property type="evidence" value="ECO:0007669"/>
    <property type="project" value="InterPro"/>
</dbReference>
<keyword evidence="2" id="KW-0813">Transport</keyword>
<dbReference type="InterPro" id="IPR017871">
    <property type="entry name" value="ABC_transporter-like_CS"/>
</dbReference>
<dbReference type="Proteomes" id="UP000748108">
    <property type="component" value="Unassembled WGS sequence"/>
</dbReference>
<comment type="caution">
    <text evidence="7">The sequence shown here is derived from an EMBL/GenBank/DDBJ whole genome shotgun (WGS) entry which is preliminary data.</text>
</comment>
<dbReference type="CDD" id="cd03224">
    <property type="entry name" value="ABC_TM1139_LivF_branched"/>
    <property type="match status" value="1"/>
</dbReference>
<dbReference type="InterPro" id="IPR003439">
    <property type="entry name" value="ABC_transporter-like_ATP-bd"/>
</dbReference>
<evidence type="ECO:0000256" key="5">
    <source>
        <dbReference type="ARBA" id="ARBA00022970"/>
    </source>
</evidence>
<evidence type="ECO:0000256" key="1">
    <source>
        <dbReference type="ARBA" id="ARBA00005417"/>
    </source>
</evidence>
<keyword evidence="4 7" id="KW-0067">ATP-binding</keyword>
<reference evidence="7" key="1">
    <citation type="journal article" date="2021" name="Microbiology">
        <title>Metagenomic Analysis of the Microbial Community in the Underground Coal Fire Area (Kemerovo Region, Russia) Revealed Predominance of Thermophilic Members of the Phyla Deinococcus-thermus, Aquificae, and Firmicutes.</title>
        <authorList>
            <person name="Kadnikov V."/>
            <person name="Mardanov A.V."/>
            <person name="Beletsky A.V."/>
            <person name="Karnachuk O.V."/>
            <person name="Ravin N.V."/>
        </authorList>
    </citation>
    <scope>NUCLEOTIDE SEQUENCE</scope>
    <source>
        <strain evidence="7">RBS10-49</strain>
    </source>
</reference>
<dbReference type="PROSITE" id="PS50893">
    <property type="entry name" value="ABC_TRANSPORTER_2"/>
    <property type="match status" value="1"/>
</dbReference>
<evidence type="ECO:0000259" key="6">
    <source>
        <dbReference type="PROSITE" id="PS50893"/>
    </source>
</evidence>
<dbReference type="SUPFAM" id="SSF52540">
    <property type="entry name" value="P-loop containing nucleoside triphosphate hydrolases"/>
    <property type="match status" value="1"/>
</dbReference>
<dbReference type="PANTHER" id="PTHR43820:SF4">
    <property type="entry name" value="HIGH-AFFINITY BRANCHED-CHAIN AMINO ACID TRANSPORT ATP-BINDING PROTEIN LIVF"/>
    <property type="match status" value="1"/>
</dbReference>
<dbReference type="Pfam" id="PF00005">
    <property type="entry name" value="ABC_tran"/>
    <property type="match status" value="1"/>
</dbReference>
<protein>
    <submittedName>
        <fullName evidence="7">ABC transporter ATP-binding protein</fullName>
    </submittedName>
</protein>
<sequence length="305" mass="33594">MLVLEGISAAYGPIRAVRDVTLRVPEGKIVALIGANGAGKTTTMRTIAGLLRPVAGRILFRGERIDGLKPYRIARLGISLVPEGRQILARMTVRENLEMGAFFRRDRAEVEADFERVYALFPVLKERERQLGGTLSGGQQQMLAIARALMARPKLLLLDEPSMGLAPLVVQDIFRTIRAINAAGTTILIVEQNVRQVLAFADYAYVLEHGEIVQEGPAEVLRSDPAIAAAYLGGRGAERAGRIVDRNIFERPDSGCGRPSVRRRAVPGRAPCPFERGCRGCGAGRPRDRPSPARPPVFRWRWRSR</sequence>
<name>A0A947G8I1_HYDSH</name>
<dbReference type="EMBL" id="JAHHQF010000039">
    <property type="protein sequence ID" value="MBT9281391.1"/>
    <property type="molecule type" value="Genomic_DNA"/>
</dbReference>
<dbReference type="GO" id="GO:0015658">
    <property type="term" value="F:branched-chain amino acid transmembrane transporter activity"/>
    <property type="evidence" value="ECO:0007669"/>
    <property type="project" value="TreeGrafter"/>
</dbReference>
<dbReference type="PANTHER" id="PTHR43820">
    <property type="entry name" value="HIGH-AFFINITY BRANCHED-CHAIN AMINO ACID TRANSPORT ATP-BINDING PROTEIN LIVF"/>
    <property type="match status" value="1"/>
</dbReference>
<keyword evidence="5" id="KW-0029">Amino-acid transport</keyword>
<evidence type="ECO:0000313" key="7">
    <source>
        <dbReference type="EMBL" id="MBT9281391.1"/>
    </source>
</evidence>
<dbReference type="Gene3D" id="3.40.50.300">
    <property type="entry name" value="P-loop containing nucleotide triphosphate hydrolases"/>
    <property type="match status" value="1"/>
</dbReference>
<evidence type="ECO:0000313" key="8">
    <source>
        <dbReference type="Proteomes" id="UP000748108"/>
    </source>
</evidence>
<comment type="similarity">
    <text evidence="1">Belongs to the ABC transporter superfamily.</text>
</comment>
<dbReference type="InterPro" id="IPR003593">
    <property type="entry name" value="AAA+_ATPase"/>
</dbReference>
<dbReference type="InterPro" id="IPR027417">
    <property type="entry name" value="P-loop_NTPase"/>
</dbReference>
<dbReference type="InterPro" id="IPR052156">
    <property type="entry name" value="BCAA_Transport_ATP-bd_LivF"/>
</dbReference>
<dbReference type="GO" id="GO:0005524">
    <property type="term" value="F:ATP binding"/>
    <property type="evidence" value="ECO:0007669"/>
    <property type="project" value="UniProtKB-KW"/>
</dbReference>
<dbReference type="PROSITE" id="PS00211">
    <property type="entry name" value="ABC_TRANSPORTER_1"/>
    <property type="match status" value="1"/>
</dbReference>
<keyword evidence="3" id="KW-0547">Nucleotide-binding</keyword>
<accession>A0A947G8I1</accession>
<feature type="domain" description="ABC transporter" evidence="6">
    <location>
        <begin position="2"/>
        <end position="234"/>
    </location>
</feature>
<dbReference type="AlphaFoldDB" id="A0A947G8I1"/>
<evidence type="ECO:0000256" key="3">
    <source>
        <dbReference type="ARBA" id="ARBA00022741"/>
    </source>
</evidence>
<gene>
    <name evidence="7" type="ORF">KM312_01820</name>
</gene>
<organism evidence="7 8">
    <name type="scientific">Hydrogenibacillus schlegelii</name>
    <name type="common">Bacillus schlegelii</name>
    <dbReference type="NCBI Taxonomy" id="1484"/>
    <lineage>
        <taxon>Bacteria</taxon>
        <taxon>Bacillati</taxon>
        <taxon>Bacillota</taxon>
        <taxon>Bacilli</taxon>
        <taxon>Bacillales</taxon>
        <taxon>Bacillales Family X. Incertae Sedis</taxon>
        <taxon>Hydrogenibacillus</taxon>
    </lineage>
</organism>
<proteinExistence type="inferred from homology"/>
<evidence type="ECO:0000256" key="4">
    <source>
        <dbReference type="ARBA" id="ARBA00022840"/>
    </source>
</evidence>